<evidence type="ECO:0000256" key="1">
    <source>
        <dbReference type="SAM" id="MobiDB-lite"/>
    </source>
</evidence>
<dbReference type="NCBIfam" id="NF004168">
    <property type="entry name" value="PRK05634.1"/>
    <property type="match status" value="1"/>
</dbReference>
<dbReference type="GO" id="GO:0008930">
    <property type="term" value="F:methylthioadenosine nucleosidase activity"/>
    <property type="evidence" value="ECO:0007669"/>
    <property type="project" value="TreeGrafter"/>
</dbReference>
<dbReference type="AlphaFoldDB" id="A0A173LMP9"/>
<keyword evidence="4" id="KW-1185">Reference proteome</keyword>
<reference evidence="3 4" key="1">
    <citation type="submission" date="2016-06" db="EMBL/GenBank/DDBJ databases">
        <title>Complete genome sequence of a saline-alkali tolerant type strain Dietzia timorensis ID05-A0528T.</title>
        <authorList>
            <person name="Wu X."/>
        </authorList>
    </citation>
    <scope>NUCLEOTIDE SEQUENCE [LARGE SCALE GENOMIC DNA]</scope>
    <source>
        <strain evidence="3 4">ID05-A0528</strain>
    </source>
</reference>
<dbReference type="Gene3D" id="3.40.50.1580">
    <property type="entry name" value="Nucleoside phosphorylase domain"/>
    <property type="match status" value="1"/>
</dbReference>
<proteinExistence type="predicted"/>
<dbReference type="RefSeq" id="WP_067475872.1">
    <property type="nucleotide sequence ID" value="NZ_CP015961.1"/>
</dbReference>
<dbReference type="Pfam" id="PF01048">
    <property type="entry name" value="PNP_UDP_1"/>
    <property type="match status" value="1"/>
</dbReference>
<protein>
    <submittedName>
        <fullName evidence="3">5'-methylthioadenosine/S-adenosylhomocysteine nucleosidase</fullName>
    </submittedName>
</protein>
<organism evidence="3 4">
    <name type="scientific">Dietzia timorensis</name>
    <dbReference type="NCBI Taxonomy" id="499555"/>
    <lineage>
        <taxon>Bacteria</taxon>
        <taxon>Bacillati</taxon>
        <taxon>Actinomycetota</taxon>
        <taxon>Actinomycetes</taxon>
        <taxon>Mycobacteriales</taxon>
        <taxon>Dietziaceae</taxon>
        <taxon>Dietzia</taxon>
    </lineage>
</organism>
<dbReference type="GO" id="GO:0009116">
    <property type="term" value="P:nucleoside metabolic process"/>
    <property type="evidence" value="ECO:0007669"/>
    <property type="project" value="InterPro"/>
</dbReference>
<accession>A0A173LMP9</accession>
<dbReference type="Proteomes" id="UP000186104">
    <property type="component" value="Chromosome"/>
</dbReference>
<dbReference type="STRING" id="499555.BJL86_2389"/>
<dbReference type="EMBL" id="CP015961">
    <property type="protein sequence ID" value="ANI93153.1"/>
    <property type="molecule type" value="Genomic_DNA"/>
</dbReference>
<dbReference type="PANTHER" id="PTHR46832">
    <property type="entry name" value="5'-METHYLTHIOADENOSINE/S-ADENOSYLHOMOCYSTEINE NUCLEOSIDASE"/>
    <property type="match status" value="1"/>
</dbReference>
<gene>
    <name evidence="3" type="ORF">BJL86_2389</name>
</gene>
<feature type="domain" description="Nucleoside phosphorylase" evidence="2">
    <location>
        <begin position="38"/>
        <end position="208"/>
    </location>
</feature>
<dbReference type="SUPFAM" id="SSF53167">
    <property type="entry name" value="Purine and uridine phosphorylases"/>
    <property type="match status" value="1"/>
</dbReference>
<evidence type="ECO:0000313" key="4">
    <source>
        <dbReference type="Proteomes" id="UP000186104"/>
    </source>
</evidence>
<evidence type="ECO:0000313" key="3">
    <source>
        <dbReference type="EMBL" id="ANI93153.1"/>
    </source>
</evidence>
<sequence length="219" mass="22448">MNSSPGTLTFGRPAPGQPLFVVAARAEATAFDHALPVLVTGIGKIRSAAALAACLASYEAAGGLPSAVVNIGTAGALRGHMLGVHRVETVLLHDFSHFAVRKITGMDEYPPLHVGPRDDEGSEGKPGAATAAPGNGVVLATGDTFVADSAMRDALAEHADLVDMEGYAIAQVAHDFGVPVELIKHVSDAADETSGDVWAARAAELAEEIAGHARSRASR</sequence>
<dbReference type="InterPro" id="IPR035994">
    <property type="entry name" value="Nucleoside_phosphorylase_sf"/>
</dbReference>
<evidence type="ECO:0000259" key="2">
    <source>
        <dbReference type="Pfam" id="PF01048"/>
    </source>
</evidence>
<dbReference type="GO" id="GO:0019284">
    <property type="term" value="P:L-methionine salvage from S-adenosylmethionine"/>
    <property type="evidence" value="ECO:0007669"/>
    <property type="project" value="TreeGrafter"/>
</dbReference>
<dbReference type="PANTHER" id="PTHR46832:SF1">
    <property type="entry name" value="5'-METHYLTHIOADENOSINE_S-ADENOSYLHOMOCYSTEINE NUCLEOSIDASE"/>
    <property type="match status" value="1"/>
</dbReference>
<dbReference type="GO" id="GO:0005829">
    <property type="term" value="C:cytosol"/>
    <property type="evidence" value="ECO:0007669"/>
    <property type="project" value="TreeGrafter"/>
</dbReference>
<name>A0A173LMP9_9ACTN</name>
<dbReference type="GO" id="GO:0008782">
    <property type="term" value="F:adenosylhomocysteine nucleosidase activity"/>
    <property type="evidence" value="ECO:0007669"/>
    <property type="project" value="TreeGrafter"/>
</dbReference>
<dbReference type="OrthoDB" id="3852236at2"/>
<feature type="region of interest" description="Disordered" evidence="1">
    <location>
        <begin position="109"/>
        <end position="133"/>
    </location>
</feature>
<dbReference type="InterPro" id="IPR000845">
    <property type="entry name" value="Nucleoside_phosphorylase_d"/>
</dbReference>
<dbReference type="KEGG" id="dtm:BJL86_2389"/>